<gene>
    <name evidence="3" type="ORF">BSZ39_02465</name>
</gene>
<comment type="caution">
    <text evidence="3">The sequence shown here is derived from an EMBL/GenBank/DDBJ whole genome shotgun (WGS) entry which is preliminary data.</text>
</comment>
<organism evidence="3 4">
    <name type="scientific">Bowdeniella nasicola</name>
    <dbReference type="NCBI Taxonomy" id="208480"/>
    <lineage>
        <taxon>Bacteria</taxon>
        <taxon>Bacillati</taxon>
        <taxon>Actinomycetota</taxon>
        <taxon>Actinomycetes</taxon>
        <taxon>Actinomycetales</taxon>
        <taxon>Actinomycetaceae</taxon>
        <taxon>Bowdeniella</taxon>
    </lineage>
</organism>
<keyword evidence="4" id="KW-1185">Reference proteome</keyword>
<accession>A0A1Q5Q4N3</accession>
<keyword evidence="2" id="KW-1133">Transmembrane helix</keyword>
<feature type="region of interest" description="Disordered" evidence="1">
    <location>
        <begin position="275"/>
        <end position="297"/>
    </location>
</feature>
<feature type="transmembrane region" description="Helical" evidence="2">
    <location>
        <begin position="6"/>
        <end position="24"/>
    </location>
</feature>
<feature type="region of interest" description="Disordered" evidence="1">
    <location>
        <begin position="192"/>
        <end position="232"/>
    </location>
</feature>
<dbReference type="RefSeq" id="WP_073715812.1">
    <property type="nucleotide sequence ID" value="NZ_MQVR01000008.1"/>
</dbReference>
<keyword evidence="2" id="KW-0812">Transmembrane</keyword>
<evidence type="ECO:0000256" key="1">
    <source>
        <dbReference type="SAM" id="MobiDB-lite"/>
    </source>
</evidence>
<evidence type="ECO:0000256" key="2">
    <source>
        <dbReference type="SAM" id="Phobius"/>
    </source>
</evidence>
<feature type="compositionally biased region" description="Acidic residues" evidence="1">
    <location>
        <begin position="219"/>
        <end position="231"/>
    </location>
</feature>
<evidence type="ECO:0000313" key="3">
    <source>
        <dbReference type="EMBL" id="OKL54766.1"/>
    </source>
</evidence>
<dbReference type="OrthoDB" id="3260885at2"/>
<keyword evidence="2" id="KW-0472">Membrane</keyword>
<reference evidence="4" key="1">
    <citation type="submission" date="2016-12" db="EMBL/GenBank/DDBJ databases">
        <authorList>
            <person name="Meng X."/>
        </authorList>
    </citation>
    <scope>NUCLEOTIDE SEQUENCE [LARGE SCALE GENOMIC DNA]</scope>
    <source>
        <strain evidence="4">DSM 19116</strain>
    </source>
</reference>
<name>A0A1Q5Q4N3_9ACTO</name>
<sequence length="329" mass="35325">MSLSSAVFAFAVAIVLLYLIPQAVHRRAVLAESTADDRFSPRMRMLPVDADAPVTLARSVRGPVLDPVSAKKRLEARDMLRPTAPVAARMTARDISAARAKHAARIAERAAAVRRRQILAATLLGLSVLLWVVGFATSISWAWALIPTALLAAVLEAGRRVAASYRRADLASRKSIAMLERRLRQMQLRDNVAEPIPNTSPADDVEVPTAPKHAAAPEIEQESVPEPEIDETSAPMVVAEEVPEAVVADVSWDPVVLPAPSYTLKATAPRAAITPDEDILPSGEKLTRTPMRPTRPSMLNAGEAEAEVAPPAPAIDIDSALARRRVAGE</sequence>
<dbReference type="AlphaFoldDB" id="A0A1Q5Q4N3"/>
<evidence type="ECO:0000313" key="4">
    <source>
        <dbReference type="Proteomes" id="UP000185628"/>
    </source>
</evidence>
<proteinExistence type="predicted"/>
<dbReference type="Proteomes" id="UP000185628">
    <property type="component" value="Unassembled WGS sequence"/>
</dbReference>
<feature type="transmembrane region" description="Helical" evidence="2">
    <location>
        <begin position="118"/>
        <end position="135"/>
    </location>
</feature>
<protein>
    <submittedName>
        <fullName evidence="3">Uncharacterized protein</fullName>
    </submittedName>
</protein>
<dbReference type="EMBL" id="MQVR01000008">
    <property type="protein sequence ID" value="OKL54766.1"/>
    <property type="molecule type" value="Genomic_DNA"/>
</dbReference>